<name>A0A4P8XV02_9FIRM</name>
<evidence type="ECO:0000256" key="2">
    <source>
        <dbReference type="SAM" id="Phobius"/>
    </source>
</evidence>
<dbReference type="PANTHER" id="PTHR35788:SF1">
    <property type="entry name" value="EXPORTED PROTEIN"/>
    <property type="match status" value="1"/>
</dbReference>
<dbReference type="Proteomes" id="UP000301475">
    <property type="component" value="Chromosome"/>
</dbReference>
<keyword evidence="2" id="KW-1133">Transmembrane helix</keyword>
<gene>
    <name evidence="4" type="ORF">E5Z56_05780</name>
</gene>
<proteinExistence type="predicted"/>
<dbReference type="OrthoDB" id="9797191at2"/>
<dbReference type="InterPro" id="IPR052913">
    <property type="entry name" value="Glycopeptide_resist_protein"/>
</dbReference>
<evidence type="ECO:0000256" key="1">
    <source>
        <dbReference type="SAM" id="MobiDB-lite"/>
    </source>
</evidence>
<dbReference type="InterPro" id="IPR007391">
    <property type="entry name" value="Vancomycin_resist_VanW"/>
</dbReference>
<protein>
    <recommendedName>
        <fullName evidence="3">YoaR-like putative peptidoglycan binding domain-containing protein</fullName>
    </recommendedName>
</protein>
<feature type="compositionally biased region" description="Polar residues" evidence="1">
    <location>
        <begin position="585"/>
        <end position="596"/>
    </location>
</feature>
<sequence>MSRDLDELNYLADLEDDDNFEPSDYNTQDMRNINEKVNRILYGKNDEQAKNEKSENKDSDQVDISKKATKPEHKEEKKPEHKEKKVEHKEKKENKKQEEKKENEPSNSNPTEELVDITKAPEKVDDAEDGTKKPKNKKAIVGSIIGAAVVLCVVLVFVVQGVVSPSNNNVQQETTTSETKPTVAITNDKGEFVFAKGTKVSGVDIGGLTVVQARILLKSEEIKSRPKMNITVNVDGEETTYTEDDFTFKYDTSTVLDDEKIISKRMADGTTYPTTTDSNGNEYAKEQVMKISASLNQSSVDKLINKIYKKYNVKAEDAKVTKFNPDSSPMFTYEEGKSGLEVDKDDLQSQINSIIEKGNASGTYTGTVTVTRNATQPKYDVAFLKKNMQLLAAWETYSTNDANGNQNMKVSLKACNGSIIDPGETWSFNGCTGNSNDTSLGYASAGVIVDGDFTDGVGGGICQSSTTIYNAAVRSNLTIAERSPHTYPSAYAKSGFDAAIDYGNLDLKLKNDSKYQVFLACYMEGTTLHAAFYGIKDDSYDVIDTYSENYDIQSSYYRARSYRIYKDSKGKEISREELPSSYYSLKNGASVQTPDSGGTDYKHGGHVE</sequence>
<feature type="region of interest" description="Disordered" evidence="1">
    <location>
        <begin position="585"/>
        <end position="608"/>
    </location>
</feature>
<reference evidence="4 5" key="1">
    <citation type="submission" date="2019-04" db="EMBL/GenBank/DDBJ databases">
        <authorList>
            <person name="Embree M."/>
            <person name="Gaffney J.R."/>
        </authorList>
    </citation>
    <scope>NUCLEOTIDE SEQUENCE [LARGE SCALE GENOMIC DNA]</scope>
    <source>
        <strain evidence="4 5">JE7A12</strain>
    </source>
</reference>
<accession>A0A4P8XV02</accession>
<feature type="compositionally biased region" description="Basic and acidic residues" evidence="1">
    <location>
        <begin position="32"/>
        <end position="104"/>
    </location>
</feature>
<evidence type="ECO:0000313" key="5">
    <source>
        <dbReference type="Proteomes" id="UP000301475"/>
    </source>
</evidence>
<feature type="transmembrane region" description="Helical" evidence="2">
    <location>
        <begin position="139"/>
        <end position="163"/>
    </location>
</feature>
<dbReference type="Pfam" id="PF12229">
    <property type="entry name" value="PG_binding_4"/>
    <property type="match status" value="1"/>
</dbReference>
<keyword evidence="5" id="KW-1185">Reference proteome</keyword>
<keyword evidence="2" id="KW-0812">Transmembrane</keyword>
<dbReference type="AlphaFoldDB" id="A0A4P8XV02"/>
<keyword evidence="2" id="KW-0472">Membrane</keyword>
<dbReference type="InterPro" id="IPR022029">
    <property type="entry name" value="YoaR-like_PG-bd"/>
</dbReference>
<organism evidence="4 5">
    <name type="scientific">Ruminococcus bovis</name>
    <dbReference type="NCBI Taxonomy" id="2564099"/>
    <lineage>
        <taxon>Bacteria</taxon>
        <taxon>Bacillati</taxon>
        <taxon>Bacillota</taxon>
        <taxon>Clostridia</taxon>
        <taxon>Eubacteriales</taxon>
        <taxon>Oscillospiraceae</taxon>
        <taxon>Ruminococcus</taxon>
    </lineage>
</organism>
<dbReference type="Pfam" id="PF04294">
    <property type="entry name" value="VanW"/>
    <property type="match status" value="1"/>
</dbReference>
<feature type="domain" description="YoaR-like putative peptidoglycan binding" evidence="3">
    <location>
        <begin position="286"/>
        <end position="358"/>
    </location>
</feature>
<dbReference type="KEGG" id="ruj:E5Z56_05780"/>
<dbReference type="RefSeq" id="WP_138156980.1">
    <property type="nucleotide sequence ID" value="NZ_CP039381.1"/>
</dbReference>
<evidence type="ECO:0000313" key="4">
    <source>
        <dbReference type="EMBL" id="QCT06901.1"/>
    </source>
</evidence>
<feature type="region of interest" description="Disordered" evidence="1">
    <location>
        <begin position="1"/>
        <end position="136"/>
    </location>
</feature>
<dbReference type="EMBL" id="CP039381">
    <property type="protein sequence ID" value="QCT06901.1"/>
    <property type="molecule type" value="Genomic_DNA"/>
</dbReference>
<evidence type="ECO:0000259" key="3">
    <source>
        <dbReference type="Pfam" id="PF12229"/>
    </source>
</evidence>
<dbReference type="PANTHER" id="PTHR35788">
    <property type="entry name" value="EXPORTED PROTEIN-RELATED"/>
    <property type="match status" value="1"/>
</dbReference>
<feature type="compositionally biased region" description="Basic and acidic residues" evidence="1">
    <location>
        <begin position="119"/>
        <end position="132"/>
    </location>
</feature>